<dbReference type="EMBL" id="LT554888">
    <property type="protein sequence ID" value="SAM08140.1"/>
    <property type="molecule type" value="Genomic_DNA"/>
</dbReference>
<evidence type="ECO:0000313" key="3">
    <source>
        <dbReference type="Proteomes" id="UP000078561"/>
    </source>
</evidence>
<dbReference type="OrthoDB" id="2249944at2759"/>
<evidence type="ECO:0000256" key="1">
    <source>
        <dbReference type="SAM" id="MobiDB-lite"/>
    </source>
</evidence>
<protein>
    <submittedName>
        <fullName evidence="2">Uncharacterized protein</fullName>
    </submittedName>
</protein>
<proteinExistence type="predicted"/>
<accession>A0A168SAA0</accession>
<sequence length="96" mass="10729">MLYISTPPSSFHSHNKPSSPPNPTNASNIRGIQKAHLISKNLSRRDQLLKMAQHEYSRQLSQYTQAQLHRVPDSCHTSRSLPTPPPTITTNSKSGK</sequence>
<organism evidence="2">
    <name type="scientific">Absidia glauca</name>
    <name type="common">Pin mould</name>
    <dbReference type="NCBI Taxonomy" id="4829"/>
    <lineage>
        <taxon>Eukaryota</taxon>
        <taxon>Fungi</taxon>
        <taxon>Fungi incertae sedis</taxon>
        <taxon>Mucoromycota</taxon>
        <taxon>Mucoromycotina</taxon>
        <taxon>Mucoromycetes</taxon>
        <taxon>Mucorales</taxon>
        <taxon>Cunninghamellaceae</taxon>
        <taxon>Absidia</taxon>
    </lineage>
</organism>
<dbReference type="InParanoid" id="A0A168SAA0"/>
<reference evidence="2" key="1">
    <citation type="submission" date="2016-04" db="EMBL/GenBank/DDBJ databases">
        <authorList>
            <person name="Evans L.H."/>
            <person name="Alamgir A."/>
            <person name="Owens N."/>
            <person name="Weber N.D."/>
            <person name="Virtaneva K."/>
            <person name="Barbian K."/>
            <person name="Babar A."/>
            <person name="Rosenke K."/>
        </authorList>
    </citation>
    <scope>NUCLEOTIDE SEQUENCE [LARGE SCALE GENOMIC DNA]</scope>
    <source>
        <strain evidence="2">CBS 101.48</strain>
    </source>
</reference>
<evidence type="ECO:0000313" key="2">
    <source>
        <dbReference type="EMBL" id="SAM08140.1"/>
    </source>
</evidence>
<feature type="region of interest" description="Disordered" evidence="1">
    <location>
        <begin position="63"/>
        <end position="96"/>
    </location>
</feature>
<dbReference type="AlphaFoldDB" id="A0A168SAA0"/>
<keyword evidence="3" id="KW-1185">Reference proteome</keyword>
<name>A0A168SAA0_ABSGL</name>
<feature type="region of interest" description="Disordered" evidence="1">
    <location>
        <begin position="1"/>
        <end position="29"/>
    </location>
</feature>
<gene>
    <name evidence="2" type="primary">ABSGL_13802.1 scaffold 14339</name>
</gene>
<dbReference type="Proteomes" id="UP000078561">
    <property type="component" value="Unassembled WGS sequence"/>
</dbReference>